<evidence type="ECO:0000313" key="3">
    <source>
        <dbReference type="Proteomes" id="UP000654123"/>
    </source>
</evidence>
<dbReference type="Proteomes" id="UP000654123">
    <property type="component" value="Unassembled WGS sequence"/>
</dbReference>
<reference evidence="2" key="2">
    <citation type="submission" date="2020-09" db="EMBL/GenBank/DDBJ databases">
        <authorList>
            <person name="Sun Q."/>
            <person name="Ohkuma M."/>
        </authorList>
    </citation>
    <scope>NUCLEOTIDE SEQUENCE</scope>
    <source>
        <strain evidence="2">JCM 4335</strain>
    </source>
</reference>
<feature type="region of interest" description="Disordered" evidence="1">
    <location>
        <begin position="1"/>
        <end position="59"/>
    </location>
</feature>
<comment type="caution">
    <text evidence="2">The sequence shown here is derived from an EMBL/GenBank/DDBJ whole genome shotgun (WGS) entry which is preliminary data.</text>
</comment>
<dbReference type="EMBL" id="BMSV01000001">
    <property type="protein sequence ID" value="GGP90678.1"/>
    <property type="molecule type" value="Genomic_DNA"/>
</dbReference>
<evidence type="ECO:0000313" key="2">
    <source>
        <dbReference type="EMBL" id="GGP90678.1"/>
    </source>
</evidence>
<protein>
    <submittedName>
        <fullName evidence="2">Uncharacterized protein</fullName>
    </submittedName>
</protein>
<name>A0A918AVK4_9ACTN</name>
<proteinExistence type="predicted"/>
<dbReference type="AlphaFoldDB" id="A0A918AVK4"/>
<organism evidence="2 3">
    <name type="scientific">Streptomyces roseolilacinus</name>
    <dbReference type="NCBI Taxonomy" id="66904"/>
    <lineage>
        <taxon>Bacteria</taxon>
        <taxon>Bacillati</taxon>
        <taxon>Actinomycetota</taxon>
        <taxon>Actinomycetes</taxon>
        <taxon>Kitasatosporales</taxon>
        <taxon>Streptomycetaceae</taxon>
        <taxon>Streptomyces</taxon>
    </lineage>
</organism>
<feature type="compositionally biased region" description="Basic and acidic residues" evidence="1">
    <location>
        <begin position="1"/>
        <end position="10"/>
    </location>
</feature>
<accession>A0A918AVK4</accession>
<evidence type="ECO:0000256" key="1">
    <source>
        <dbReference type="SAM" id="MobiDB-lite"/>
    </source>
</evidence>
<keyword evidence="3" id="KW-1185">Reference proteome</keyword>
<reference evidence="2" key="1">
    <citation type="journal article" date="2014" name="Int. J. Syst. Evol. Microbiol.">
        <title>Complete genome sequence of Corynebacterium casei LMG S-19264T (=DSM 44701T), isolated from a smear-ripened cheese.</title>
        <authorList>
            <consortium name="US DOE Joint Genome Institute (JGI-PGF)"/>
            <person name="Walter F."/>
            <person name="Albersmeier A."/>
            <person name="Kalinowski J."/>
            <person name="Ruckert C."/>
        </authorList>
    </citation>
    <scope>NUCLEOTIDE SEQUENCE</scope>
    <source>
        <strain evidence="2">JCM 4335</strain>
    </source>
</reference>
<sequence>MPGEDGRLQDGRPQGVGAEGGRGDGWWWFPHGRPPGERHTEGGSVPRMPSGGAAAEGGDAPNLRAARLAAREYDGLVAAPDRVRPDLPVACPVRVRRVANMSHV</sequence>
<gene>
    <name evidence="2" type="ORF">GCM10010249_05860</name>
</gene>